<keyword evidence="7" id="KW-1133">Transmembrane helix</keyword>
<dbReference type="EMBL" id="JXTC01000006">
    <property type="protein sequence ID" value="POO01876.1"/>
    <property type="molecule type" value="Genomic_DNA"/>
</dbReference>
<dbReference type="Pfam" id="PF02485">
    <property type="entry name" value="Branch"/>
    <property type="match status" value="1"/>
</dbReference>
<comment type="caution">
    <text evidence="8">The sequence shown here is derived from an EMBL/GenBank/DDBJ whole genome shotgun (WGS) entry which is preliminary data.</text>
</comment>
<dbReference type="GO" id="GO:0016757">
    <property type="term" value="F:glycosyltransferase activity"/>
    <property type="evidence" value="ECO:0007669"/>
    <property type="project" value="UniProtKB-KW"/>
</dbReference>
<evidence type="ECO:0000256" key="6">
    <source>
        <dbReference type="SAM" id="MobiDB-lite"/>
    </source>
</evidence>
<evidence type="ECO:0000256" key="7">
    <source>
        <dbReference type="SAM" id="Phobius"/>
    </source>
</evidence>
<gene>
    <name evidence="8" type="ORF">TorRG33x02_021680</name>
</gene>
<dbReference type="AlphaFoldDB" id="A0A2P5FVQ3"/>
<organism evidence="8 9">
    <name type="scientific">Trema orientale</name>
    <name type="common">Charcoal tree</name>
    <name type="synonym">Celtis orientalis</name>
    <dbReference type="NCBI Taxonomy" id="63057"/>
    <lineage>
        <taxon>Eukaryota</taxon>
        <taxon>Viridiplantae</taxon>
        <taxon>Streptophyta</taxon>
        <taxon>Embryophyta</taxon>
        <taxon>Tracheophyta</taxon>
        <taxon>Spermatophyta</taxon>
        <taxon>Magnoliopsida</taxon>
        <taxon>eudicotyledons</taxon>
        <taxon>Gunneridae</taxon>
        <taxon>Pentapetalae</taxon>
        <taxon>rosids</taxon>
        <taxon>fabids</taxon>
        <taxon>Rosales</taxon>
        <taxon>Cannabaceae</taxon>
        <taxon>Trema</taxon>
    </lineage>
</organism>
<comment type="subcellular location">
    <subcellularLocation>
        <location evidence="1">Membrane</location>
        <topology evidence="1">Single-pass type II membrane protein</topology>
    </subcellularLocation>
</comment>
<keyword evidence="5" id="KW-0325">Glycoprotein</keyword>
<dbReference type="STRING" id="63057.A0A2P5FVQ3"/>
<dbReference type="InterPro" id="IPR003406">
    <property type="entry name" value="Glyco_trans_14"/>
</dbReference>
<evidence type="ECO:0000313" key="9">
    <source>
        <dbReference type="Proteomes" id="UP000237000"/>
    </source>
</evidence>
<dbReference type="GO" id="GO:0016020">
    <property type="term" value="C:membrane"/>
    <property type="evidence" value="ECO:0007669"/>
    <property type="project" value="UniProtKB-SubCell"/>
</dbReference>
<keyword evidence="7" id="KW-0812">Transmembrane</keyword>
<dbReference type="InterPro" id="IPR044174">
    <property type="entry name" value="BC10-like"/>
</dbReference>
<keyword evidence="9" id="KW-1185">Reference proteome</keyword>
<evidence type="ECO:0000256" key="2">
    <source>
        <dbReference type="ARBA" id="ARBA00022676"/>
    </source>
</evidence>
<feature type="compositionally biased region" description="Pro residues" evidence="6">
    <location>
        <begin position="86"/>
        <end position="95"/>
    </location>
</feature>
<feature type="transmembrane region" description="Helical" evidence="7">
    <location>
        <begin position="27"/>
        <end position="50"/>
    </location>
</feature>
<dbReference type="InParanoid" id="A0A2P5FVQ3"/>
<feature type="region of interest" description="Disordered" evidence="6">
    <location>
        <begin position="78"/>
        <end position="99"/>
    </location>
</feature>
<sequence length="409" mass="46401">MGNEKQQNRPPVLLAKRLSNVASRCQFGYVLNFVSFLIGLSLGITTTISFKSFDSSVSQICSFFNSSSSNMSLLLLPPLPQQQSPSPSPAPPPPISSDRGVEARLIHNMDDDELFWRASFVPRITESPYKPVPKVAFMFLTKGELPLAPIWELFFKGHEELYSIYVHPDPSSVDSTPQDSVFYGRRIPSKPVHWGKVTMIDAERRLLASALLDLPNERFVLLSESCIPLFSFATTYNYLIKAEKNFVSLYDDPGKDGRGRYSPQMSPEISLSNWRKGWQWFAADRDLAVEIITDFKYYPIFEKYCEPPCYADEHYIPTLINIRFPEVNSNRSVTWVDWSEVGAAHPGTFGEKDVSTEFLDKIRFGTNCTYNGSNATTSLCFLFARKFLPETLQPMLRIAPWSLNITTFA</sequence>
<dbReference type="OrthoDB" id="1186973at2759"/>
<evidence type="ECO:0000256" key="3">
    <source>
        <dbReference type="ARBA" id="ARBA00022679"/>
    </source>
</evidence>
<dbReference type="PANTHER" id="PTHR31042:SF20">
    <property type="entry name" value="CORE-2_I-BRANCHING BETA-1,6-N-ACETYLGLUCOSAMINYLTRANSFERASE FAMILY PROTEIN"/>
    <property type="match status" value="1"/>
</dbReference>
<name>A0A2P5FVQ3_TREOI</name>
<keyword evidence="4 7" id="KW-0472">Membrane</keyword>
<accession>A0A2P5FVQ3</accession>
<dbReference type="Proteomes" id="UP000237000">
    <property type="component" value="Unassembled WGS sequence"/>
</dbReference>
<dbReference type="PANTHER" id="PTHR31042">
    <property type="entry name" value="CORE-2/I-BRANCHING BETA-1,6-N-ACETYLGLUCOSAMINYLTRANSFERASE FAMILY PROTEIN-RELATED"/>
    <property type="match status" value="1"/>
</dbReference>
<proteinExistence type="predicted"/>
<keyword evidence="2" id="KW-0328">Glycosyltransferase</keyword>
<evidence type="ECO:0000256" key="4">
    <source>
        <dbReference type="ARBA" id="ARBA00023136"/>
    </source>
</evidence>
<evidence type="ECO:0000313" key="8">
    <source>
        <dbReference type="EMBL" id="POO01876.1"/>
    </source>
</evidence>
<evidence type="ECO:0000256" key="5">
    <source>
        <dbReference type="ARBA" id="ARBA00023180"/>
    </source>
</evidence>
<keyword evidence="3 8" id="KW-0808">Transferase</keyword>
<evidence type="ECO:0000256" key="1">
    <source>
        <dbReference type="ARBA" id="ARBA00004606"/>
    </source>
</evidence>
<reference evidence="9" key="1">
    <citation type="submission" date="2016-06" db="EMBL/GenBank/DDBJ databases">
        <title>Parallel loss of symbiosis genes in relatives of nitrogen-fixing non-legume Parasponia.</title>
        <authorList>
            <person name="Van Velzen R."/>
            <person name="Holmer R."/>
            <person name="Bu F."/>
            <person name="Rutten L."/>
            <person name="Van Zeijl A."/>
            <person name="Liu W."/>
            <person name="Santuari L."/>
            <person name="Cao Q."/>
            <person name="Sharma T."/>
            <person name="Shen D."/>
            <person name="Roswanjaya Y."/>
            <person name="Wardhani T."/>
            <person name="Kalhor M.S."/>
            <person name="Jansen J."/>
            <person name="Van den Hoogen J."/>
            <person name="Gungor B."/>
            <person name="Hartog M."/>
            <person name="Hontelez J."/>
            <person name="Verver J."/>
            <person name="Yang W.-C."/>
            <person name="Schijlen E."/>
            <person name="Repin R."/>
            <person name="Schilthuizen M."/>
            <person name="Schranz E."/>
            <person name="Heidstra R."/>
            <person name="Miyata K."/>
            <person name="Fedorova E."/>
            <person name="Kohlen W."/>
            <person name="Bisseling T."/>
            <person name="Smit S."/>
            <person name="Geurts R."/>
        </authorList>
    </citation>
    <scope>NUCLEOTIDE SEQUENCE [LARGE SCALE GENOMIC DNA]</scope>
    <source>
        <strain evidence="9">cv. RG33-2</strain>
    </source>
</reference>
<protein>
    <submittedName>
        <fullName evidence="8">Glycosyl transferase</fullName>
    </submittedName>
</protein>